<keyword evidence="1" id="KW-0472">Membrane</keyword>
<protein>
    <submittedName>
        <fullName evidence="3">AgrC</fullName>
    </submittedName>
</protein>
<dbReference type="EMBL" id="AF001782">
    <property type="protein sequence ID" value="AAB63266.1"/>
    <property type="molecule type" value="Genomic_DNA"/>
</dbReference>
<keyword evidence="1" id="KW-0812">Transmembrane</keyword>
<dbReference type="PANTHER" id="PTHR40448">
    <property type="entry name" value="TWO-COMPONENT SENSOR HISTIDINE KINASE"/>
    <property type="match status" value="1"/>
</dbReference>
<feature type="domain" description="Sensor histidine kinase NatK-like C-terminal" evidence="2">
    <location>
        <begin position="336"/>
        <end position="434"/>
    </location>
</feature>
<accession>O33587</accession>
<dbReference type="CDD" id="cd16935">
    <property type="entry name" value="HATPase_AgrC-ComD-like"/>
    <property type="match status" value="1"/>
</dbReference>
<evidence type="ECO:0000313" key="3">
    <source>
        <dbReference type="EMBL" id="AAB63266.1"/>
    </source>
</evidence>
<dbReference type="SUPFAM" id="SSF55874">
    <property type="entry name" value="ATPase domain of HSP90 chaperone/DNA topoisomerase II/histidine kinase"/>
    <property type="match status" value="1"/>
</dbReference>
<feature type="transmembrane region" description="Helical" evidence="1">
    <location>
        <begin position="124"/>
        <end position="148"/>
    </location>
</feature>
<dbReference type="Pfam" id="PF14501">
    <property type="entry name" value="HATPase_c_5"/>
    <property type="match status" value="1"/>
</dbReference>
<feature type="transmembrane region" description="Helical" evidence="1">
    <location>
        <begin position="88"/>
        <end position="112"/>
    </location>
</feature>
<dbReference type="InterPro" id="IPR032834">
    <property type="entry name" value="NatK-like_C"/>
</dbReference>
<feature type="transmembrane region" description="Helical" evidence="1">
    <location>
        <begin position="160"/>
        <end position="180"/>
    </location>
</feature>
<keyword evidence="1" id="KW-1133">Transmembrane helix</keyword>
<organism evidence="3">
    <name type="scientific">Staphylococcus aureus</name>
    <dbReference type="NCBI Taxonomy" id="1280"/>
    <lineage>
        <taxon>Bacteria</taxon>
        <taxon>Bacillati</taxon>
        <taxon>Bacillota</taxon>
        <taxon>Bacilli</taxon>
        <taxon>Bacillales</taxon>
        <taxon>Staphylococcaceae</taxon>
        <taxon>Staphylococcus</taxon>
    </lineage>
</organism>
<sequence length="437" mass="50305">MYTTNSKSYFRKCVAYGNNKQLSYGTFQLVILFTVAKFISFVKFNLRDYFIIVGIIIPTMFLYYFYGSRAVLIPTFSSIIFLFFKLKYYAIVTILVTMIIMYLSNFATVGLFLTLRKYTTDPAILLPLYILSFSSVSLLATYLVRISLKKFKKSYLSLNKTYMIIISFVLFATFAFFYIYSTNTSSNGDSLIPYALVFIGLIIFISVVILIMSLFTLKEMKYKRNQEEIETYYEYTLKIEAINNEMRKFRHDYVNILTTLSEYIREDDMIGLRAYFNKNIVPMKDNLQMNAIKLNGIENLKVREIKGLITAKILRAQEMNIPISIEIPDEVSSINLNMIDLSRSIGIILDNAIEASTEIDDPIIRVAFIESENSVTFIVMNKCADDIPRIHELFQESFSTKGEGRGLGLSTLKEIADNADNVLLDTIIENGFFYSKS</sequence>
<evidence type="ECO:0000256" key="1">
    <source>
        <dbReference type="SAM" id="Phobius"/>
    </source>
</evidence>
<evidence type="ECO:0000259" key="2">
    <source>
        <dbReference type="Pfam" id="PF14501"/>
    </source>
</evidence>
<dbReference type="AlphaFoldDB" id="O33587"/>
<reference evidence="3" key="1">
    <citation type="journal article" date="1997" name="Science">
        <title>Bacterial interference caused by autoinducing peptide variants.</title>
        <authorList>
            <person name="Ji G."/>
            <person name="Beavis R."/>
            <person name="Novick R.P."/>
        </authorList>
    </citation>
    <scope>NUCLEOTIDE SEQUENCE</scope>
    <source>
        <strain evidence="3">SA502A</strain>
    </source>
</reference>
<gene>
    <name evidence="3" type="primary">agrC</name>
</gene>
<dbReference type="PANTHER" id="PTHR40448:SF1">
    <property type="entry name" value="TWO-COMPONENT SENSOR HISTIDINE KINASE"/>
    <property type="match status" value="1"/>
</dbReference>
<dbReference type="NCBIfam" id="NF046015">
    <property type="entry name" value="HisKinAgrCStaph"/>
    <property type="match status" value="1"/>
</dbReference>
<feature type="transmembrane region" description="Helical" evidence="1">
    <location>
        <begin position="21"/>
        <end position="43"/>
    </location>
</feature>
<dbReference type="InterPro" id="IPR036890">
    <property type="entry name" value="HATPase_C_sf"/>
</dbReference>
<name>O33587_STAAU</name>
<feature type="transmembrane region" description="Helical" evidence="1">
    <location>
        <begin position="192"/>
        <end position="217"/>
    </location>
</feature>
<dbReference type="Gene3D" id="3.30.565.10">
    <property type="entry name" value="Histidine kinase-like ATPase, C-terminal domain"/>
    <property type="match status" value="1"/>
</dbReference>
<proteinExistence type="predicted"/>
<dbReference type="GO" id="GO:0042802">
    <property type="term" value="F:identical protein binding"/>
    <property type="evidence" value="ECO:0007669"/>
    <property type="project" value="TreeGrafter"/>
</dbReference>